<feature type="chain" id="PRO_5015196541" evidence="20">
    <location>
        <begin position="27"/>
        <end position="630"/>
    </location>
</feature>
<keyword evidence="22" id="KW-0675">Receptor</keyword>
<dbReference type="CDD" id="cd00054">
    <property type="entry name" value="EGF_CA"/>
    <property type="match status" value="1"/>
</dbReference>
<evidence type="ECO:0000256" key="5">
    <source>
        <dbReference type="ARBA" id="ARBA00022692"/>
    </source>
</evidence>
<keyword evidence="13" id="KW-1015">Disulfide bond</keyword>
<evidence type="ECO:0000256" key="9">
    <source>
        <dbReference type="ARBA" id="ARBA00022927"/>
    </source>
</evidence>
<evidence type="ECO:0000256" key="18">
    <source>
        <dbReference type="SAM" id="MobiDB-lite"/>
    </source>
</evidence>
<dbReference type="Pfam" id="PF25011">
    <property type="entry name" value="VSR_TRX"/>
    <property type="match status" value="1"/>
</dbReference>
<evidence type="ECO:0000256" key="12">
    <source>
        <dbReference type="ARBA" id="ARBA00023136"/>
    </source>
</evidence>
<evidence type="ECO:0000313" key="22">
    <source>
        <dbReference type="EMBL" id="MBX26501.1"/>
    </source>
</evidence>
<evidence type="ECO:0000256" key="4">
    <source>
        <dbReference type="ARBA" id="ARBA00022536"/>
    </source>
</evidence>
<dbReference type="SUPFAM" id="SSF52025">
    <property type="entry name" value="PA domain"/>
    <property type="match status" value="1"/>
</dbReference>
<evidence type="ECO:0000256" key="6">
    <source>
        <dbReference type="ARBA" id="ARBA00022729"/>
    </source>
</evidence>
<evidence type="ECO:0000256" key="2">
    <source>
        <dbReference type="ARBA" id="ARBA00007038"/>
    </source>
</evidence>
<evidence type="ECO:0000256" key="1">
    <source>
        <dbReference type="ARBA" id="ARBA00004614"/>
    </source>
</evidence>
<dbReference type="PROSITE" id="PS01186">
    <property type="entry name" value="EGF_2"/>
    <property type="match status" value="1"/>
</dbReference>
<dbReference type="PANTHER" id="PTHR22702:SF1">
    <property type="entry name" value="PROTEASE-ASSOCIATED DOMAIN-CONTAINING PROTEIN 1"/>
    <property type="match status" value="1"/>
</dbReference>
<dbReference type="Gene3D" id="2.10.25.10">
    <property type="entry name" value="Laminin"/>
    <property type="match status" value="2"/>
</dbReference>
<dbReference type="Pfam" id="PF12662">
    <property type="entry name" value="cEGF"/>
    <property type="match status" value="1"/>
</dbReference>
<keyword evidence="15" id="KW-0968">Cytoplasmic vesicle</keyword>
<keyword evidence="6 20" id="KW-0732">Signal</keyword>
<name>A0A2P2M8E7_RHIMU</name>
<dbReference type="Gene3D" id="3.50.30.30">
    <property type="match status" value="1"/>
</dbReference>
<feature type="domain" description="EGF-like" evidence="21">
    <location>
        <begin position="503"/>
        <end position="517"/>
    </location>
</feature>
<dbReference type="GO" id="GO:0005509">
    <property type="term" value="F:calcium ion binding"/>
    <property type="evidence" value="ECO:0007669"/>
    <property type="project" value="InterPro"/>
</dbReference>
<sequence>MEVKRPSLRIWLGFLLVSTIVPCSLGKFVVEKNSLRVTSPDKIKGTYDSAIGNFGIPQYGGSMAGVVAYPKDNKKGCKEFDEFGISFKTKPGALPTFLLVDRGDCFFALKVWNVQKAGASAVLVADDIDEALITMDSPEEDGSSAKYIENITIPSALIEKSFGETLKKAISDGEMVYVNLDWREAVPHPDDRVEYELWTSSNDECGFKCDMLMEFVKDFRGAAQILEKSGYTQFTPHYITWYCPQAFTLSRQCKSQCINHGRYCAPDPEQDFSTGYQGKDVVVENLRQLCVFKVANESEKPWVWWDYVTDFQIRCPMKEKKYNKECADAVIKSLGLDGRKIEKCMGDPNADSDNPVLKSEQDAQVGKGSRGDVTILPTIVVNNRQYRGKLEKGAVLKAICAGFEETTEPAVCLTGDVETNECLDNNGGCWRDVAANITACKDTFRGRVCECPLVDGVQFKGDGYSRCEVSGSGRCKINNGGCWHESRDGHSFSACLDIDGGKCQCPQGFKGDGVKSCEDIDECKEKKACQCPECTCKNTWGSYDCTCSGDLLYIRDHDTCISKAAAEARSSWAAFWVIFVGLAMVAGGGYLLYKYRLRSYMDSEIRAIMAQYMPLESQSEVPNHLSDGHA</sequence>
<dbReference type="PANTHER" id="PTHR22702">
    <property type="entry name" value="PROTEASE-ASSOCIATED DOMAIN-CONTAINING PROTEIN"/>
    <property type="match status" value="1"/>
</dbReference>
<dbReference type="FunFam" id="3.50.30.30:FF:000001">
    <property type="entry name" value="Vacuolar-sorting receptor 1"/>
    <property type="match status" value="1"/>
</dbReference>
<evidence type="ECO:0000256" key="20">
    <source>
        <dbReference type="SAM" id="SignalP"/>
    </source>
</evidence>
<accession>A0A2P2M8E7</accession>
<keyword evidence="8" id="KW-0106">Calcium</keyword>
<feature type="signal peptide" evidence="20">
    <location>
        <begin position="1"/>
        <end position="26"/>
    </location>
</feature>
<keyword evidence="12 19" id="KW-0472">Membrane</keyword>
<evidence type="ECO:0000256" key="13">
    <source>
        <dbReference type="ARBA" id="ARBA00023157"/>
    </source>
</evidence>
<dbReference type="Pfam" id="PF02225">
    <property type="entry name" value="PA"/>
    <property type="match status" value="1"/>
</dbReference>
<reference evidence="22" key="1">
    <citation type="submission" date="2018-02" db="EMBL/GenBank/DDBJ databases">
        <title>Rhizophora mucronata_Transcriptome.</title>
        <authorList>
            <person name="Meera S.P."/>
            <person name="Sreeshan A."/>
            <person name="Augustine A."/>
        </authorList>
    </citation>
    <scope>NUCLEOTIDE SEQUENCE</scope>
    <source>
        <tissue evidence="22">Leaf</tissue>
    </source>
</reference>
<dbReference type="EMBL" id="GGEC01046017">
    <property type="protein sequence ID" value="MBX26501.1"/>
    <property type="molecule type" value="Transcribed_RNA"/>
</dbReference>
<evidence type="ECO:0000256" key="11">
    <source>
        <dbReference type="ARBA" id="ARBA00023034"/>
    </source>
</evidence>
<evidence type="ECO:0000256" key="17">
    <source>
        <dbReference type="ARBA" id="ARBA00043947"/>
    </source>
</evidence>
<keyword evidence="10 19" id="KW-1133">Transmembrane helix</keyword>
<evidence type="ECO:0000256" key="8">
    <source>
        <dbReference type="ARBA" id="ARBA00022837"/>
    </source>
</evidence>
<dbReference type="AlphaFoldDB" id="A0A2P2M8E7"/>
<evidence type="ECO:0000256" key="19">
    <source>
        <dbReference type="SAM" id="Phobius"/>
    </source>
</evidence>
<feature type="transmembrane region" description="Helical" evidence="19">
    <location>
        <begin position="572"/>
        <end position="593"/>
    </location>
</feature>
<dbReference type="SMART" id="SM00179">
    <property type="entry name" value="EGF_CA"/>
    <property type="match status" value="1"/>
</dbReference>
<keyword evidence="11" id="KW-0333">Golgi apparatus</keyword>
<keyword evidence="9" id="KW-0653">Protein transport</keyword>
<dbReference type="InterPro" id="IPR026823">
    <property type="entry name" value="cEGF"/>
</dbReference>
<dbReference type="FunFam" id="2.10.25.10:FF:000178">
    <property type="entry name" value="vacuolar-sorting receptor 1"/>
    <property type="match status" value="1"/>
</dbReference>
<evidence type="ECO:0000256" key="10">
    <source>
        <dbReference type="ARBA" id="ARBA00022989"/>
    </source>
</evidence>
<dbReference type="CDD" id="cd02125">
    <property type="entry name" value="PA_VSR"/>
    <property type="match status" value="1"/>
</dbReference>
<dbReference type="InterPro" id="IPR046450">
    <property type="entry name" value="PA_dom_sf"/>
</dbReference>
<comment type="subcellular location">
    <subcellularLocation>
        <location evidence="16">Cytoplasmic vesicle</location>
        <location evidence="16">Clathrin-coated vesicle membrane</location>
        <topology evidence="16">Single-pass type I membrane protein</topology>
    </subcellularLocation>
    <subcellularLocation>
        <location evidence="1">Golgi apparatus membrane</location>
        <topology evidence="1">Single-pass type I membrane protein</topology>
    </subcellularLocation>
    <subcellularLocation>
        <location evidence="17">Prevacuolar compartment membrane</location>
        <topology evidence="17">Single-pass type I membrane protein</topology>
    </subcellularLocation>
</comment>
<keyword evidence="5 19" id="KW-0812">Transmembrane</keyword>
<dbReference type="InterPro" id="IPR000742">
    <property type="entry name" value="EGF"/>
</dbReference>
<dbReference type="InterPro" id="IPR001881">
    <property type="entry name" value="EGF-like_Ca-bd_dom"/>
</dbReference>
<keyword evidence="3" id="KW-0813">Transport</keyword>
<dbReference type="GO" id="GO:0006623">
    <property type="term" value="P:protein targeting to vacuole"/>
    <property type="evidence" value="ECO:0007669"/>
    <property type="project" value="UniProtKB-ARBA"/>
</dbReference>
<dbReference type="GO" id="GO:0030665">
    <property type="term" value="C:clathrin-coated vesicle membrane"/>
    <property type="evidence" value="ECO:0007669"/>
    <property type="project" value="UniProtKB-SubCell"/>
</dbReference>
<organism evidence="22">
    <name type="scientific">Rhizophora mucronata</name>
    <name type="common">Asiatic mangrove</name>
    <dbReference type="NCBI Taxonomy" id="61149"/>
    <lineage>
        <taxon>Eukaryota</taxon>
        <taxon>Viridiplantae</taxon>
        <taxon>Streptophyta</taxon>
        <taxon>Embryophyta</taxon>
        <taxon>Tracheophyta</taxon>
        <taxon>Spermatophyta</taxon>
        <taxon>Magnoliopsida</taxon>
        <taxon>eudicotyledons</taxon>
        <taxon>Gunneridae</taxon>
        <taxon>Pentapetalae</taxon>
        <taxon>rosids</taxon>
        <taxon>fabids</taxon>
        <taxon>Malpighiales</taxon>
        <taxon>Rhizophoraceae</taxon>
        <taxon>Rhizophora</taxon>
    </lineage>
</organism>
<comment type="similarity">
    <text evidence="2">Belongs to the VSR (BP-80) family.</text>
</comment>
<dbReference type="InterPro" id="IPR018097">
    <property type="entry name" value="EGF_Ca-bd_CS"/>
</dbReference>
<evidence type="ECO:0000256" key="14">
    <source>
        <dbReference type="ARBA" id="ARBA00023180"/>
    </source>
</evidence>
<dbReference type="GO" id="GO:0000139">
    <property type="term" value="C:Golgi membrane"/>
    <property type="evidence" value="ECO:0007669"/>
    <property type="project" value="UniProtKB-SubCell"/>
</dbReference>
<evidence type="ECO:0000256" key="15">
    <source>
        <dbReference type="ARBA" id="ARBA00023329"/>
    </source>
</evidence>
<protein>
    <submittedName>
        <fullName evidence="22">Vacuolar-sorting receptor 3-like</fullName>
    </submittedName>
</protein>
<evidence type="ECO:0000256" key="16">
    <source>
        <dbReference type="ARBA" id="ARBA00029430"/>
    </source>
</evidence>
<keyword evidence="7" id="KW-0677">Repeat</keyword>
<proteinExistence type="inferred from homology"/>
<keyword evidence="4" id="KW-0245">EGF-like domain</keyword>
<dbReference type="PROSITE" id="PS01187">
    <property type="entry name" value="EGF_CA"/>
    <property type="match status" value="1"/>
</dbReference>
<keyword evidence="14" id="KW-0325">Glycoprotein</keyword>
<evidence type="ECO:0000256" key="3">
    <source>
        <dbReference type="ARBA" id="ARBA00022448"/>
    </source>
</evidence>
<feature type="region of interest" description="Disordered" evidence="18">
    <location>
        <begin position="348"/>
        <end position="369"/>
    </location>
</feature>
<dbReference type="InterPro" id="IPR003137">
    <property type="entry name" value="PA_domain"/>
</dbReference>
<evidence type="ECO:0000259" key="21">
    <source>
        <dbReference type="PROSITE" id="PS01186"/>
    </source>
</evidence>
<dbReference type="InterPro" id="IPR056858">
    <property type="entry name" value="VSR_TRX"/>
</dbReference>
<evidence type="ECO:0000256" key="7">
    <source>
        <dbReference type="ARBA" id="ARBA00022737"/>
    </source>
</evidence>